<protein>
    <submittedName>
        <fullName evidence="2">Uncharacterized protein</fullName>
    </submittedName>
</protein>
<evidence type="ECO:0000313" key="2">
    <source>
        <dbReference type="EMBL" id="GBP27347.1"/>
    </source>
</evidence>
<proteinExistence type="predicted"/>
<dbReference type="AlphaFoldDB" id="A0A4C1UMM5"/>
<accession>A0A4C1UMM5</accession>
<comment type="caution">
    <text evidence="2">The sequence shown here is derived from an EMBL/GenBank/DDBJ whole genome shotgun (WGS) entry which is preliminary data.</text>
</comment>
<keyword evidence="3" id="KW-1185">Reference proteome</keyword>
<organism evidence="2 3">
    <name type="scientific">Eumeta variegata</name>
    <name type="common">Bagworm moth</name>
    <name type="synonym">Eumeta japonica</name>
    <dbReference type="NCBI Taxonomy" id="151549"/>
    <lineage>
        <taxon>Eukaryota</taxon>
        <taxon>Metazoa</taxon>
        <taxon>Ecdysozoa</taxon>
        <taxon>Arthropoda</taxon>
        <taxon>Hexapoda</taxon>
        <taxon>Insecta</taxon>
        <taxon>Pterygota</taxon>
        <taxon>Neoptera</taxon>
        <taxon>Endopterygota</taxon>
        <taxon>Lepidoptera</taxon>
        <taxon>Glossata</taxon>
        <taxon>Ditrysia</taxon>
        <taxon>Tineoidea</taxon>
        <taxon>Psychidae</taxon>
        <taxon>Oiketicinae</taxon>
        <taxon>Eumeta</taxon>
    </lineage>
</organism>
<dbReference type="EMBL" id="BGZK01000192">
    <property type="protein sequence ID" value="GBP27347.1"/>
    <property type="molecule type" value="Genomic_DNA"/>
</dbReference>
<dbReference type="Proteomes" id="UP000299102">
    <property type="component" value="Unassembled WGS sequence"/>
</dbReference>
<evidence type="ECO:0000256" key="1">
    <source>
        <dbReference type="SAM" id="MobiDB-lite"/>
    </source>
</evidence>
<reference evidence="2 3" key="1">
    <citation type="journal article" date="2019" name="Commun. Biol.">
        <title>The bagworm genome reveals a unique fibroin gene that provides high tensile strength.</title>
        <authorList>
            <person name="Kono N."/>
            <person name="Nakamura H."/>
            <person name="Ohtoshi R."/>
            <person name="Tomita M."/>
            <person name="Numata K."/>
            <person name="Arakawa K."/>
        </authorList>
    </citation>
    <scope>NUCLEOTIDE SEQUENCE [LARGE SCALE GENOMIC DNA]</scope>
</reference>
<gene>
    <name evidence="2" type="ORF">EVAR_18821_1</name>
</gene>
<feature type="region of interest" description="Disordered" evidence="1">
    <location>
        <begin position="1"/>
        <end position="20"/>
    </location>
</feature>
<name>A0A4C1UMM5_EUMVA</name>
<sequence length="69" mass="7719">MIRQRSHDPRARPAELSGRRRAVDVTPLMDSIFPAKKLENRLRFQRLTTNYAAADAPSALARYAGPGPD</sequence>
<evidence type="ECO:0000313" key="3">
    <source>
        <dbReference type="Proteomes" id="UP000299102"/>
    </source>
</evidence>